<feature type="compositionally biased region" description="Basic and acidic residues" evidence="1">
    <location>
        <begin position="152"/>
        <end position="167"/>
    </location>
</feature>
<keyword evidence="3" id="KW-1185">Reference proteome</keyword>
<feature type="region of interest" description="Disordered" evidence="1">
    <location>
        <begin position="104"/>
        <end position="192"/>
    </location>
</feature>
<name>A0A388LXL1_CHABU</name>
<dbReference type="AlphaFoldDB" id="A0A388LXL1"/>
<organism evidence="2 3">
    <name type="scientific">Chara braunii</name>
    <name type="common">Braun's stonewort</name>
    <dbReference type="NCBI Taxonomy" id="69332"/>
    <lineage>
        <taxon>Eukaryota</taxon>
        <taxon>Viridiplantae</taxon>
        <taxon>Streptophyta</taxon>
        <taxon>Charophyceae</taxon>
        <taxon>Charales</taxon>
        <taxon>Characeae</taxon>
        <taxon>Chara</taxon>
    </lineage>
</organism>
<feature type="compositionally biased region" description="Polar residues" evidence="1">
    <location>
        <begin position="104"/>
        <end position="114"/>
    </location>
</feature>
<dbReference type="EMBL" id="BFEA01000589">
    <property type="protein sequence ID" value="GBG86991.1"/>
    <property type="molecule type" value="Genomic_DNA"/>
</dbReference>
<feature type="compositionally biased region" description="Acidic residues" evidence="1">
    <location>
        <begin position="168"/>
        <end position="186"/>
    </location>
</feature>
<comment type="caution">
    <text evidence="2">The sequence shown here is derived from an EMBL/GenBank/DDBJ whole genome shotgun (WGS) entry which is preliminary data.</text>
</comment>
<reference evidence="2 3" key="1">
    <citation type="journal article" date="2018" name="Cell">
        <title>The Chara Genome: Secondary Complexity and Implications for Plant Terrestrialization.</title>
        <authorList>
            <person name="Nishiyama T."/>
            <person name="Sakayama H."/>
            <person name="Vries J.D."/>
            <person name="Buschmann H."/>
            <person name="Saint-Marcoux D."/>
            <person name="Ullrich K.K."/>
            <person name="Haas F.B."/>
            <person name="Vanderstraeten L."/>
            <person name="Becker D."/>
            <person name="Lang D."/>
            <person name="Vosolsobe S."/>
            <person name="Rombauts S."/>
            <person name="Wilhelmsson P.K.I."/>
            <person name="Janitza P."/>
            <person name="Kern R."/>
            <person name="Heyl A."/>
            <person name="Rumpler F."/>
            <person name="Villalobos L.I.A.C."/>
            <person name="Clay J.M."/>
            <person name="Skokan R."/>
            <person name="Toyoda A."/>
            <person name="Suzuki Y."/>
            <person name="Kagoshima H."/>
            <person name="Schijlen E."/>
            <person name="Tajeshwar N."/>
            <person name="Catarino B."/>
            <person name="Hetherington A.J."/>
            <person name="Saltykova A."/>
            <person name="Bonnot C."/>
            <person name="Breuninger H."/>
            <person name="Symeonidi A."/>
            <person name="Radhakrishnan G.V."/>
            <person name="Van Nieuwerburgh F."/>
            <person name="Deforce D."/>
            <person name="Chang C."/>
            <person name="Karol K.G."/>
            <person name="Hedrich R."/>
            <person name="Ulvskov P."/>
            <person name="Glockner G."/>
            <person name="Delwiche C.F."/>
            <person name="Petrasek J."/>
            <person name="Van de Peer Y."/>
            <person name="Friml J."/>
            <person name="Beilby M."/>
            <person name="Dolan L."/>
            <person name="Kohara Y."/>
            <person name="Sugano S."/>
            <person name="Fujiyama A."/>
            <person name="Delaux P.-M."/>
            <person name="Quint M."/>
            <person name="TheiBen G."/>
            <person name="Hagemann M."/>
            <person name="Harholt J."/>
            <person name="Dunand C."/>
            <person name="Zachgo S."/>
            <person name="Langdale J."/>
            <person name="Maumus F."/>
            <person name="Straeten D.V.D."/>
            <person name="Gould S.B."/>
            <person name="Rensing S.A."/>
        </authorList>
    </citation>
    <scope>NUCLEOTIDE SEQUENCE [LARGE SCALE GENOMIC DNA]</scope>
    <source>
        <strain evidence="2 3">S276</strain>
    </source>
</reference>
<proteinExistence type="predicted"/>
<evidence type="ECO:0000313" key="2">
    <source>
        <dbReference type="EMBL" id="GBG86991.1"/>
    </source>
</evidence>
<protein>
    <submittedName>
        <fullName evidence="2">Uncharacterized protein</fullName>
    </submittedName>
</protein>
<dbReference type="Gramene" id="GBG86991">
    <property type="protein sequence ID" value="GBG86991"/>
    <property type="gene ID" value="CBR_g44446"/>
</dbReference>
<dbReference type="Proteomes" id="UP000265515">
    <property type="component" value="Unassembled WGS sequence"/>
</dbReference>
<accession>A0A388LXL1</accession>
<evidence type="ECO:0000256" key="1">
    <source>
        <dbReference type="SAM" id="MobiDB-lite"/>
    </source>
</evidence>
<evidence type="ECO:0000313" key="3">
    <source>
        <dbReference type="Proteomes" id="UP000265515"/>
    </source>
</evidence>
<gene>
    <name evidence="2" type="ORF">CBR_g44446</name>
</gene>
<feature type="region of interest" description="Disordered" evidence="1">
    <location>
        <begin position="1"/>
        <end position="34"/>
    </location>
</feature>
<sequence length="392" mass="44942">MQQQYRGQARSAVAPQQTVQGQVPVHQQMPQAQGYERQHTLHNNGTLAWQQQQAANIWNYAAAWQAMGGYPYPYQQQYSCGNQPHQGYYPFPQQLGLGNLSQPSMVQGSGQPWTEEQGAISESRGNRAVDIRNSMSEMEIEARKQLGKRKMRAEGRRRGDQTQAEDKFDQEEDEEESEEDGSEQGDSEFRDIPMGIETAARGERQVEERYLLPFVLALHGQDVFVLGLKNSDGMIFLPAAPLVHIPSHEEIVYVVRRLYEDKFKFRVFPKEMMPKQSVEVQGGKRIRYLIPLVDARILTEYWYGMQNVGMDFILLSSFTTGDPAILSMVMVEPGIPAHFLRRLDEKLLKRRNLNSLYLADYLRERWPEHLQLVTSSEGRIQHGHASSERGQT</sequence>